<feature type="region of interest" description="Disordered" evidence="1">
    <location>
        <begin position="1048"/>
        <end position="1075"/>
    </location>
</feature>
<dbReference type="Proteomes" id="UP000315295">
    <property type="component" value="Unassembled WGS sequence"/>
</dbReference>
<feature type="compositionally biased region" description="Basic residues" evidence="1">
    <location>
        <begin position="1001"/>
        <end position="1012"/>
    </location>
</feature>
<protein>
    <submittedName>
        <fullName evidence="2">Uncharacterized protein</fullName>
    </submittedName>
</protein>
<dbReference type="EMBL" id="VIEB01000713">
    <property type="protein sequence ID" value="TQD82611.1"/>
    <property type="molecule type" value="Genomic_DNA"/>
</dbReference>
<evidence type="ECO:0000313" key="2">
    <source>
        <dbReference type="EMBL" id="TQD82611.1"/>
    </source>
</evidence>
<organism evidence="2 3">
    <name type="scientific">Malus baccata</name>
    <name type="common">Siberian crab apple</name>
    <name type="synonym">Pyrus baccata</name>
    <dbReference type="NCBI Taxonomy" id="106549"/>
    <lineage>
        <taxon>Eukaryota</taxon>
        <taxon>Viridiplantae</taxon>
        <taxon>Streptophyta</taxon>
        <taxon>Embryophyta</taxon>
        <taxon>Tracheophyta</taxon>
        <taxon>Spermatophyta</taxon>
        <taxon>Magnoliopsida</taxon>
        <taxon>eudicotyledons</taxon>
        <taxon>Gunneridae</taxon>
        <taxon>Pentapetalae</taxon>
        <taxon>rosids</taxon>
        <taxon>fabids</taxon>
        <taxon>Rosales</taxon>
        <taxon>Rosaceae</taxon>
        <taxon>Amygdaloideae</taxon>
        <taxon>Maleae</taxon>
        <taxon>Malus</taxon>
    </lineage>
</organism>
<accession>A0A540L830</accession>
<dbReference type="PANTHER" id="PTHR33167:SF70">
    <property type="entry name" value="DUF3741 DOMAIN-CONTAINING PROTEIN"/>
    <property type="match status" value="1"/>
</dbReference>
<proteinExistence type="predicted"/>
<dbReference type="SUPFAM" id="SSF143456">
    <property type="entry name" value="VC0467-like"/>
    <property type="match status" value="1"/>
</dbReference>
<comment type="caution">
    <text evidence="2">The sequence shown here is derived from an EMBL/GenBank/DDBJ whole genome shotgun (WGS) entry which is preliminary data.</text>
</comment>
<dbReference type="Pfam" id="PF05904">
    <property type="entry name" value="DUF863"/>
    <property type="match status" value="2"/>
</dbReference>
<feature type="compositionally biased region" description="Basic residues" evidence="1">
    <location>
        <begin position="1110"/>
        <end position="1119"/>
    </location>
</feature>
<feature type="compositionally biased region" description="Basic and acidic residues" evidence="1">
    <location>
        <begin position="1095"/>
        <end position="1104"/>
    </location>
</feature>
<dbReference type="InterPro" id="IPR008581">
    <property type="entry name" value="DUF863_pln"/>
</dbReference>
<dbReference type="InterPro" id="IPR003774">
    <property type="entry name" value="AlgH-like"/>
</dbReference>
<gene>
    <name evidence="2" type="ORF">C1H46_031809</name>
</gene>
<evidence type="ECO:0000256" key="1">
    <source>
        <dbReference type="SAM" id="MobiDB-lite"/>
    </source>
</evidence>
<sequence length="1119" mass="124198">MEVSFLASNSFTKNVTSPNRNFTQFQSKRVGIPSSITCSRGESSTLSNDDHKPSIDADCAIIQNKTGSHREIKTKRATSTSSLDLDTVAHAIHKLEKSCLLLATEKLDGVHIFERTVILVLSTGPLGPWGIILNRPSLMSIKETRSTALDVAGMFSDLPLFFDGPLDEGLFLVRPKGGDDVVGMSGVFDEVMKGLYYGTKESVGCAVEMVKRNMVGLEEFRFFYGYYGWEKEQLKDEIRFGYWTVAACSPSVIDLRSVGSVGLWEKVLGLMGRRKNLSSNFGHGSWSLLHENTNLKNGQQYEVFLTRPVIDGFHGHDKEQLRQTILKHETIFRHQLNELHRLYERQKDLMNEIKRKKLLKHKKVAGISQSTFSSSGFPTGDDRKSRHISNLPLVDSSYGIQSTSSTCISQPPCDSIGKTLQNNYVPSQSRVGMKDYESSDSRVKKPRRRLFNLELPADEYLSDEEEPEGGLGSGIAKSGYNNSVSSSGLHLVRSNGLADLNEPIQIDKVSASTSVVISGNQPSSKEEIERQVLSANAYKGVWPFAKKFPENPQTWKDGRVGDLHLKNEIQKEWSTNALRDEQIRSSYGGKFGLQDFNKPCELSENEATVTCAPSATLFTSDQNKTEKQIKRTLFGIEISESDISSSALTSQSGAAISELSPNWTIPPSSLSQNLASIQVSTSVNTSTQSNRASIMMPQSSEVTRDRLLPDCNSIPSTPSLKDEVSHQSSFFFRTKLEANQLQAWHPSMSLACQGSHSTSSHQVDVKPAIDVNDVPPNKYLHGGACEQNIISLNGLRNQESRQGRLHWLEAVPLCDGKSSKEIESRRTCRGQLKADGLVLDKGFSNENSGPRHQIDLNRCLTEEETEMTAASPVMRAEIVTDLEAPLDSPHEGFIRVAAEALVAISSSQAPDMQEKATCRNLEASENNSLLWFAEVISSHDGNLDNGNAAEVKQTSCDEEAFPVDMDFFEHMTLNLVETKEEQQCYVPPNSDSLTEEATLSKRPRRGQSRRGRQQKDFQRDILPSLASLSKNEVIDDLQIIEGLIKESGGSWQSSLSKRNSGKGGRGRGRKRMDTCTPSTNVAEVCQPQIEQPKCEEVQGPEERNLTCWGKRTRRPPRQR</sequence>
<dbReference type="Pfam" id="PF02622">
    <property type="entry name" value="DUF179"/>
    <property type="match status" value="1"/>
</dbReference>
<dbReference type="Gene3D" id="3.40.1740.10">
    <property type="entry name" value="VC0467-like"/>
    <property type="match status" value="1"/>
</dbReference>
<feature type="region of interest" description="Disordered" evidence="1">
    <location>
        <begin position="1095"/>
        <end position="1119"/>
    </location>
</feature>
<keyword evidence="3" id="KW-1185">Reference proteome</keyword>
<name>A0A540L830_MALBA</name>
<dbReference type="PANTHER" id="PTHR33167">
    <property type="entry name" value="TRANSCRIPTION FACTOR, PUTATIVE (DUF863)-RELATED"/>
    <property type="match status" value="1"/>
</dbReference>
<feature type="region of interest" description="Disordered" evidence="1">
    <location>
        <begin position="982"/>
        <end position="1018"/>
    </location>
</feature>
<evidence type="ECO:0000313" key="3">
    <source>
        <dbReference type="Proteomes" id="UP000315295"/>
    </source>
</evidence>
<reference evidence="2 3" key="1">
    <citation type="journal article" date="2019" name="G3 (Bethesda)">
        <title>Sequencing of a Wild Apple (Malus baccata) Genome Unravels the Differences Between Cultivated and Wild Apple Species Regarding Disease Resistance and Cold Tolerance.</title>
        <authorList>
            <person name="Chen X."/>
        </authorList>
    </citation>
    <scope>NUCLEOTIDE SEQUENCE [LARGE SCALE GENOMIC DNA]</scope>
    <source>
        <strain evidence="3">cv. Shandingzi</strain>
        <tissue evidence="2">Leaves</tissue>
    </source>
</reference>
<dbReference type="AlphaFoldDB" id="A0A540L830"/>